<sequence>MFFTKHFFSRTTCIFSAALLSLSLNGHAAEIVANPDARPADDDGQGSPWSLGAQLTYVNQWHPDFRAPYSGTNSMDPAARNTNTTDITLFLGRRLWKGAEFWVNPEIDQGFGLSNTVGMAGFPSGEAYKIGENRPYIRLPRAFIRHVIELDGDSKETAAGTNQFANRYSANNITITIGHFSVPDLFDNNSYAHDARNDFMNWSIISAGTFDYAADSWGFTNGAAVEWNQNDWTLRGGFFQMSAVPNQKVTGLHLEQNSIVAELEHRHEWNGHPGKVRVLGFVNRADMGDYRDAVQLGQQTGTTPDTALVRRRAANPGLSLNLEQEVTTDIGVFARIGVNGGKKEAYEFTDINRSVSAGLSMDGRRWGREQDRIGLAGAVNALSPQAKAYFAAGGMGVLVGDGQLNYGSERIVEVWYSAALTKQVRLTFDIQHVTNPAYNRDRGPFPVYGVRLHAEL</sequence>
<dbReference type="InterPro" id="IPR007049">
    <property type="entry name" value="Carb-sel_porin_OprB"/>
</dbReference>
<evidence type="ECO:0000313" key="4">
    <source>
        <dbReference type="Proteomes" id="UP000588051"/>
    </source>
</evidence>
<comment type="similarity">
    <text evidence="1 2">Belongs to the OprB family.</text>
</comment>
<name>A0A850QRD1_9BURK</name>
<dbReference type="GO" id="GO:0008643">
    <property type="term" value="P:carbohydrate transport"/>
    <property type="evidence" value="ECO:0007669"/>
    <property type="project" value="InterPro"/>
</dbReference>
<proteinExistence type="inferred from homology"/>
<comment type="caution">
    <text evidence="3">The sequence shown here is derived from an EMBL/GenBank/DDBJ whole genome shotgun (WGS) entry which is preliminary data.</text>
</comment>
<dbReference type="AlphaFoldDB" id="A0A850QRD1"/>
<accession>A0A850QRD1</accession>
<gene>
    <name evidence="3" type="ORF">HV832_12325</name>
</gene>
<evidence type="ECO:0000256" key="1">
    <source>
        <dbReference type="ARBA" id="ARBA00008769"/>
    </source>
</evidence>
<dbReference type="Gene3D" id="2.40.160.180">
    <property type="entry name" value="Carbohydrate-selective porin OprB"/>
    <property type="match status" value="1"/>
</dbReference>
<evidence type="ECO:0000313" key="3">
    <source>
        <dbReference type="EMBL" id="NVO78616.1"/>
    </source>
</evidence>
<feature type="signal peptide" evidence="2">
    <location>
        <begin position="1"/>
        <end position="28"/>
    </location>
</feature>
<dbReference type="EMBL" id="JABXYJ010000006">
    <property type="protein sequence ID" value="NVO78616.1"/>
    <property type="molecule type" value="Genomic_DNA"/>
</dbReference>
<dbReference type="GO" id="GO:0016020">
    <property type="term" value="C:membrane"/>
    <property type="evidence" value="ECO:0007669"/>
    <property type="project" value="InterPro"/>
</dbReference>
<protein>
    <submittedName>
        <fullName evidence="3">Carbohydrate porin</fullName>
    </submittedName>
</protein>
<keyword evidence="4" id="KW-1185">Reference proteome</keyword>
<organism evidence="3 4">
    <name type="scientific">Undibacterium oligocarboniphilum</name>
    <dbReference type="NCBI Taxonomy" id="666702"/>
    <lineage>
        <taxon>Bacteria</taxon>
        <taxon>Pseudomonadati</taxon>
        <taxon>Pseudomonadota</taxon>
        <taxon>Betaproteobacteria</taxon>
        <taxon>Burkholderiales</taxon>
        <taxon>Oxalobacteraceae</taxon>
        <taxon>Undibacterium</taxon>
    </lineage>
</organism>
<dbReference type="InterPro" id="IPR038673">
    <property type="entry name" value="OprB_sf"/>
</dbReference>
<reference evidence="3 4" key="1">
    <citation type="submission" date="2020-06" db="EMBL/GenBank/DDBJ databases">
        <authorList>
            <person name="Qiu C."/>
            <person name="Liu Z."/>
        </authorList>
    </citation>
    <scope>NUCLEOTIDE SEQUENCE [LARGE SCALE GENOMIC DNA]</scope>
    <source>
        <strain evidence="3 4">EM 1</strain>
    </source>
</reference>
<keyword evidence="2" id="KW-0732">Signal</keyword>
<evidence type="ECO:0000256" key="2">
    <source>
        <dbReference type="RuleBase" id="RU363072"/>
    </source>
</evidence>
<dbReference type="Proteomes" id="UP000588051">
    <property type="component" value="Unassembled WGS sequence"/>
</dbReference>
<dbReference type="GO" id="GO:0015288">
    <property type="term" value="F:porin activity"/>
    <property type="evidence" value="ECO:0007669"/>
    <property type="project" value="InterPro"/>
</dbReference>
<dbReference type="Pfam" id="PF04966">
    <property type="entry name" value="OprB"/>
    <property type="match status" value="1"/>
</dbReference>
<feature type="chain" id="PRO_5033093011" evidence="2">
    <location>
        <begin position="29"/>
        <end position="456"/>
    </location>
</feature>